<evidence type="ECO:0000256" key="12">
    <source>
        <dbReference type="ARBA" id="ARBA00023180"/>
    </source>
</evidence>
<evidence type="ECO:0000256" key="2">
    <source>
        <dbReference type="ARBA" id="ARBA00004323"/>
    </source>
</evidence>
<comment type="function">
    <text evidence="14">Possesses hydroxyproline O-galactosyltransferase activity. Transfers galactose from UDP-galactose to hydroxyproline residues in the arabinogalactan proteins (AGPs). Is specific for AGPs containing non-contiguous peptidyl hydroxyproline residues. Utilizes UDP-galactose solely as sugar donor. The addition of galactose onto the peptidyl hydroxyproline residues in AGP core proteins represents the first committed step in arabinogalactan polysaccharide addition. AGP glycans play essential roles in both vegetative and reproductive plant growth.</text>
</comment>
<evidence type="ECO:0000256" key="9">
    <source>
        <dbReference type="ARBA" id="ARBA00022989"/>
    </source>
</evidence>
<keyword evidence="5" id="KW-0328">Glycosyltransferase</keyword>
<comment type="similarity">
    <text evidence="4">Belongs to the glycosyltransferase 31 family.</text>
</comment>
<keyword evidence="10" id="KW-0333">Golgi apparatus</keyword>
<organism evidence="17 18">
    <name type="scientific">Cuscuta campestris</name>
    <dbReference type="NCBI Taxonomy" id="132261"/>
    <lineage>
        <taxon>Eukaryota</taxon>
        <taxon>Viridiplantae</taxon>
        <taxon>Streptophyta</taxon>
        <taxon>Embryophyta</taxon>
        <taxon>Tracheophyta</taxon>
        <taxon>Spermatophyta</taxon>
        <taxon>Magnoliopsida</taxon>
        <taxon>eudicotyledons</taxon>
        <taxon>Gunneridae</taxon>
        <taxon>Pentapetalae</taxon>
        <taxon>asterids</taxon>
        <taxon>lamiids</taxon>
        <taxon>Solanales</taxon>
        <taxon>Convolvulaceae</taxon>
        <taxon>Cuscuteae</taxon>
        <taxon>Cuscuta</taxon>
        <taxon>Cuscuta subgen. Grammica</taxon>
        <taxon>Cuscuta sect. Cleistogrammica</taxon>
    </lineage>
</organism>
<dbReference type="InterPro" id="IPR001079">
    <property type="entry name" value="Galectin_CRD"/>
</dbReference>
<evidence type="ECO:0000256" key="4">
    <source>
        <dbReference type="ARBA" id="ARBA00008661"/>
    </source>
</evidence>
<evidence type="ECO:0000256" key="13">
    <source>
        <dbReference type="ARBA" id="ARBA00023211"/>
    </source>
</evidence>
<comment type="subcellular location">
    <subcellularLocation>
        <location evidence="2">Golgi apparatus membrane</location>
        <topology evidence="2">Single-pass type II membrane protein</topology>
    </subcellularLocation>
</comment>
<evidence type="ECO:0000313" key="17">
    <source>
        <dbReference type="EMBL" id="VFQ60228.1"/>
    </source>
</evidence>
<comment type="cofactor">
    <cofactor evidence="1">
        <name>Mn(2+)</name>
        <dbReference type="ChEBI" id="CHEBI:29035"/>
    </cofactor>
</comment>
<protein>
    <recommendedName>
        <fullName evidence="16">Galectin domain-containing protein</fullName>
    </recommendedName>
</protein>
<evidence type="ECO:0000256" key="8">
    <source>
        <dbReference type="ARBA" id="ARBA00022968"/>
    </source>
</evidence>
<keyword evidence="18" id="KW-1185">Reference proteome</keyword>
<evidence type="ECO:0000256" key="1">
    <source>
        <dbReference type="ARBA" id="ARBA00001936"/>
    </source>
</evidence>
<evidence type="ECO:0000256" key="10">
    <source>
        <dbReference type="ARBA" id="ARBA00023034"/>
    </source>
</evidence>
<dbReference type="OrthoDB" id="2139606at2759"/>
<dbReference type="Proteomes" id="UP000595140">
    <property type="component" value="Unassembled WGS sequence"/>
</dbReference>
<evidence type="ECO:0000256" key="15">
    <source>
        <dbReference type="SAM" id="Phobius"/>
    </source>
</evidence>
<feature type="transmembrane region" description="Helical" evidence="15">
    <location>
        <begin position="21"/>
        <end position="39"/>
    </location>
</feature>
<dbReference type="FunFam" id="2.60.120.200:FF:000071">
    <property type="entry name" value="Hydroxyproline O-galactosyltransferase GALT2"/>
    <property type="match status" value="1"/>
</dbReference>
<dbReference type="GO" id="GO:1990714">
    <property type="term" value="F:hydroxyproline O-galactosyltransferase activity"/>
    <property type="evidence" value="ECO:0007669"/>
    <property type="project" value="TreeGrafter"/>
</dbReference>
<evidence type="ECO:0000259" key="16">
    <source>
        <dbReference type="PROSITE" id="PS51304"/>
    </source>
</evidence>
<gene>
    <name evidence="17" type="ORF">CCAM_LOCUS2004</name>
</gene>
<evidence type="ECO:0000313" key="18">
    <source>
        <dbReference type="Proteomes" id="UP000595140"/>
    </source>
</evidence>
<evidence type="ECO:0000256" key="11">
    <source>
        <dbReference type="ARBA" id="ARBA00023136"/>
    </source>
</evidence>
<dbReference type="CDD" id="cd00070">
    <property type="entry name" value="GLECT"/>
    <property type="match status" value="1"/>
</dbReference>
<reference evidence="17 18" key="1">
    <citation type="submission" date="2018-04" db="EMBL/GenBank/DDBJ databases">
        <authorList>
            <person name="Vogel A."/>
        </authorList>
    </citation>
    <scope>NUCLEOTIDE SEQUENCE [LARGE SCALE GENOMIC DNA]</scope>
</reference>
<keyword evidence="12" id="KW-0325">Glycoprotein</keyword>
<dbReference type="GO" id="GO:0000139">
    <property type="term" value="C:Golgi membrane"/>
    <property type="evidence" value="ECO:0007669"/>
    <property type="project" value="UniProtKB-SubCell"/>
</dbReference>
<keyword evidence="11 15" id="KW-0472">Membrane</keyword>
<evidence type="ECO:0000256" key="7">
    <source>
        <dbReference type="ARBA" id="ARBA00022692"/>
    </source>
</evidence>
<dbReference type="PANTHER" id="PTHR11214">
    <property type="entry name" value="BETA-1,3-N-ACETYLGLUCOSAMINYLTRANSFERASE"/>
    <property type="match status" value="1"/>
</dbReference>
<dbReference type="PANTHER" id="PTHR11214:SF212">
    <property type="entry name" value="HYDROXYPROLINE O-GALACTOSYLTRANSFERASE GALT2"/>
    <property type="match status" value="1"/>
</dbReference>
<dbReference type="FunFam" id="2.60.120.200:FF:000147">
    <property type="entry name" value="Hydroxyproline O-galactosyltransferase GALT2"/>
    <property type="match status" value="1"/>
</dbReference>
<dbReference type="InterPro" id="IPR013320">
    <property type="entry name" value="ConA-like_dom_sf"/>
</dbReference>
<dbReference type="Gene3D" id="3.90.550.50">
    <property type="match status" value="1"/>
</dbReference>
<dbReference type="Pfam" id="PF01762">
    <property type="entry name" value="Galactosyl_T"/>
    <property type="match status" value="1"/>
</dbReference>
<evidence type="ECO:0000256" key="3">
    <source>
        <dbReference type="ARBA" id="ARBA00004922"/>
    </source>
</evidence>
<keyword evidence="9 15" id="KW-1133">Transmembrane helix</keyword>
<keyword evidence="13" id="KW-0464">Manganese</keyword>
<proteinExistence type="inferred from homology"/>
<dbReference type="SMART" id="SM00908">
    <property type="entry name" value="Gal-bind_lectin"/>
    <property type="match status" value="1"/>
</dbReference>
<name>A0A484K615_9ASTE</name>
<keyword evidence="6" id="KW-0808">Transferase</keyword>
<dbReference type="GO" id="GO:0030246">
    <property type="term" value="F:carbohydrate binding"/>
    <property type="evidence" value="ECO:0007669"/>
    <property type="project" value="InterPro"/>
</dbReference>
<sequence>MSLAMKRSKNEVPSTRRFRMSYILLGLAGFYLILIFLKFPEFLESATHLSSGDGETDRGLDLFFSGEEDGEEEVKKLHLGSVNMDDYHPRILQSDANIDNDSDSSRVEPRRLNYGRIAIAILNRSRVAGNFSVFDRMAEEAWSLGLKAWEEADGYEEKEMMMNSVIEGMPESCPSSITSTGLELADGDGVMLLPCGLSAGSSVTVIATPRYAHREYVPQLAKRNRGDAFAMVSQFMFELQGLKSVVGEDPPKILHLNPRLKGDWSDRPVIEHNTCYRMQWGTAHRCDGIPSKSDEDMLVDGHLRCEKWMRNDIVDSKESKIFSWFDRFIGRAKKPELTWPFPFVEGKMFILTVRAGIDGFHITVGGRHLSSFPYRTGFTLEDATGLAVRGDVEVHSVFATSLPTSHPSFSPQRVLEFSEKWKSLPLPLNPIRVFIGILSATNHFAERMAIRKTWMQSQAIKSSYVVARFFVALNPRKELNGILKKEAAFFGDIVILPFIDRYELVVLKTLSICEFGVQNVTAAYIMKCDDDNFVRLDAVLQEIGRVPPAKPLYMGNLNLLHRPLRNGKWAVTVEEWPEDVYPPYANGPGYIISSDIAKYISSQHLNHSLRLFKMEDVSMGMWVEKYNSTNPVQYSHNWKFCQYGCTDNYFTAHYQSPRQMECMWDHLLHGRVRCCNF</sequence>
<keyword evidence="8" id="KW-0735">Signal-anchor</keyword>
<evidence type="ECO:0000256" key="5">
    <source>
        <dbReference type="ARBA" id="ARBA00022676"/>
    </source>
</evidence>
<dbReference type="UniPathway" id="UPA00378"/>
<evidence type="ECO:0000256" key="6">
    <source>
        <dbReference type="ARBA" id="ARBA00022679"/>
    </source>
</evidence>
<dbReference type="Gene3D" id="2.60.120.200">
    <property type="match status" value="2"/>
</dbReference>
<dbReference type="Pfam" id="PF00337">
    <property type="entry name" value="Gal-bind_lectin"/>
    <property type="match status" value="1"/>
</dbReference>
<dbReference type="InterPro" id="IPR002659">
    <property type="entry name" value="Glyco_trans_31"/>
</dbReference>
<dbReference type="FunFam" id="3.90.550.50:FF:000005">
    <property type="entry name" value="Hydroxyproline O-galactosyltransferase"/>
    <property type="match status" value="1"/>
</dbReference>
<evidence type="ECO:0000256" key="14">
    <source>
        <dbReference type="ARBA" id="ARBA00059439"/>
    </source>
</evidence>
<dbReference type="PROSITE" id="PS51304">
    <property type="entry name" value="GALECTIN"/>
    <property type="match status" value="1"/>
</dbReference>
<accession>A0A484K615</accession>
<dbReference type="EMBL" id="OOIL02000115">
    <property type="protein sequence ID" value="VFQ60228.1"/>
    <property type="molecule type" value="Genomic_DNA"/>
</dbReference>
<comment type="pathway">
    <text evidence="3">Protein modification; protein glycosylation.</text>
</comment>
<dbReference type="AlphaFoldDB" id="A0A484K615"/>
<keyword evidence="7 15" id="KW-0812">Transmembrane</keyword>
<dbReference type="GO" id="GO:0010405">
    <property type="term" value="P:arabinogalactan protein metabolic process"/>
    <property type="evidence" value="ECO:0007669"/>
    <property type="project" value="UniProtKB-ARBA"/>
</dbReference>
<dbReference type="SUPFAM" id="SSF49899">
    <property type="entry name" value="Concanavalin A-like lectins/glucanases"/>
    <property type="match status" value="1"/>
</dbReference>
<feature type="domain" description="Galectin" evidence="16">
    <location>
        <begin position="189"/>
        <end position="400"/>
    </location>
</feature>